<protein>
    <submittedName>
        <fullName evidence="1">Class A beta-lactamase</fullName>
    </submittedName>
</protein>
<accession>A0AC61QLL9</accession>
<name>A0AC61QLL9_9BACT</name>
<reference evidence="1" key="1">
    <citation type="submission" date="2019-04" db="EMBL/GenBank/DDBJ databases">
        <title>Microbes associate with the intestines of laboratory mice.</title>
        <authorList>
            <person name="Navarre W."/>
            <person name="Wong E."/>
            <person name="Huang K."/>
            <person name="Tropini C."/>
            <person name="Ng K."/>
            <person name="Yu B."/>
        </authorList>
    </citation>
    <scope>NUCLEOTIDE SEQUENCE</scope>
    <source>
        <strain evidence="1">NM73_A23</strain>
    </source>
</reference>
<organism evidence="1 2">
    <name type="scientific">Palleniella muris</name>
    <dbReference type="NCBI Taxonomy" id="3038145"/>
    <lineage>
        <taxon>Bacteria</taxon>
        <taxon>Pseudomonadati</taxon>
        <taxon>Bacteroidota</taxon>
        <taxon>Bacteroidia</taxon>
        <taxon>Bacteroidales</taxon>
        <taxon>Prevotellaceae</taxon>
        <taxon>Palleniella</taxon>
    </lineage>
</organism>
<keyword evidence="2" id="KW-1185">Reference proteome</keyword>
<comment type="caution">
    <text evidence="1">The sequence shown here is derived from an EMBL/GenBank/DDBJ whole genome shotgun (WGS) entry which is preliminary data.</text>
</comment>
<evidence type="ECO:0000313" key="2">
    <source>
        <dbReference type="Proteomes" id="UP000308886"/>
    </source>
</evidence>
<proteinExistence type="predicted"/>
<sequence length="342" mass="37437">MRLSDGKTFVGDETGHYTVKAVKGDALVFSYVGTVSDTIKVENERLDVKLKLYIPGEDEYVYVDSIRSLQNELTSFVENKDARIGIAVIINGKDTVSVNGSKDFPMMSVFKFPLALAVAKWVDSNGMSLNDSIAFGPKALIKDTYSPMLKKYGSGLYKMSFKELLEWSLIESDNNAADLLLKRVGGTACATTLLKDVAGELDITIGASEQNMHQDPYTSYLNRSTPLAMATLFDRFDTEIKNRSKSFSDISVMLEQCRTGLDRLAAPFIATNAIVGHKTGTGFPTPEGRISAINDCGYIHLPNGTQYTIAVFVADSAYDMTETSKIIADISEIVFKSLIGSK</sequence>
<dbReference type="EMBL" id="SRZC01000037">
    <property type="protein sequence ID" value="TGX79796.1"/>
    <property type="molecule type" value="Genomic_DNA"/>
</dbReference>
<dbReference type="Proteomes" id="UP000308886">
    <property type="component" value="Unassembled WGS sequence"/>
</dbReference>
<gene>
    <name evidence="1" type="primary">bla</name>
    <name evidence="1" type="ORF">E5358_14520</name>
</gene>
<evidence type="ECO:0000313" key="1">
    <source>
        <dbReference type="EMBL" id="TGX79796.1"/>
    </source>
</evidence>